<feature type="binding site" evidence="1">
    <location>
        <position position="46"/>
    </location>
    <ligand>
        <name>[4Fe-4S] cluster</name>
        <dbReference type="ChEBI" id="CHEBI:49883"/>
    </ligand>
</feature>
<dbReference type="RefSeq" id="WP_220306152.1">
    <property type="nucleotide sequence ID" value="NZ_CP080590.1"/>
</dbReference>
<keyword evidence="1" id="KW-0831">Ubiquinone biosynthesis</keyword>
<gene>
    <name evidence="1" type="primary">ubiV</name>
    <name evidence="2" type="ORF">K1X15_03775</name>
</gene>
<name>A0ABX8WG08_9HYPH</name>
<dbReference type="InterPro" id="IPR051454">
    <property type="entry name" value="RNA/ubiquinone_mod_enzymes"/>
</dbReference>
<dbReference type="Proteomes" id="UP000825799">
    <property type="component" value="Chromosome"/>
</dbReference>
<keyword evidence="1" id="KW-0411">Iron-sulfur</keyword>
<dbReference type="InterPro" id="IPR043693">
    <property type="entry name" value="UbiV"/>
</dbReference>
<dbReference type="PANTHER" id="PTHR30217:SF11">
    <property type="entry name" value="UBIQUINONE BIOSYNTHESIS PROTEIN UBIV"/>
    <property type="match status" value="1"/>
</dbReference>
<dbReference type="InterPro" id="IPR001539">
    <property type="entry name" value="Peptidase_U32"/>
</dbReference>
<organism evidence="2 3">
    <name type="scientific">Devosia salina</name>
    <dbReference type="NCBI Taxonomy" id="2860336"/>
    <lineage>
        <taxon>Bacteria</taxon>
        <taxon>Pseudomonadati</taxon>
        <taxon>Pseudomonadota</taxon>
        <taxon>Alphaproteobacteria</taxon>
        <taxon>Hyphomicrobiales</taxon>
        <taxon>Devosiaceae</taxon>
        <taxon>Devosia</taxon>
    </lineage>
</organism>
<feature type="binding site" evidence="1">
    <location>
        <position position="191"/>
    </location>
    <ligand>
        <name>[4Fe-4S] cluster</name>
        <dbReference type="ChEBI" id="CHEBI:49883"/>
    </ligand>
</feature>
<evidence type="ECO:0000313" key="3">
    <source>
        <dbReference type="Proteomes" id="UP000825799"/>
    </source>
</evidence>
<reference evidence="2 3" key="1">
    <citation type="submission" date="2021-08" db="EMBL/GenBank/DDBJ databases">
        <title>Devosia salina sp. nov., isolated from the South China Sea sediment.</title>
        <authorList>
            <person name="Zhou Z."/>
        </authorList>
    </citation>
    <scope>NUCLEOTIDE SEQUENCE [LARGE SCALE GENOMIC DNA]</scope>
    <source>
        <strain evidence="2 3">SCS-3</strain>
    </source>
</reference>
<keyword evidence="1" id="KW-0004">4Fe-4S</keyword>
<keyword evidence="3" id="KW-1185">Reference proteome</keyword>
<dbReference type="EMBL" id="CP080590">
    <property type="protein sequence ID" value="QYO77698.1"/>
    <property type="molecule type" value="Genomic_DNA"/>
</dbReference>
<comment type="pathway">
    <text evidence="1">Cofactor biosynthesis; ubiquinone biosynthesis.</text>
</comment>
<keyword evidence="1" id="KW-0479">Metal-binding</keyword>
<protein>
    <recommendedName>
        <fullName evidence="1">Ubiquinone biosynthesis protein UbiV</fullName>
    </recommendedName>
</protein>
<evidence type="ECO:0000313" key="2">
    <source>
        <dbReference type="EMBL" id="QYO77698.1"/>
    </source>
</evidence>
<feature type="binding site" evidence="1">
    <location>
        <position position="195"/>
    </location>
    <ligand>
        <name>[4Fe-4S] cluster</name>
        <dbReference type="ChEBI" id="CHEBI:49883"/>
    </ligand>
</feature>
<proteinExistence type="inferred from homology"/>
<comment type="cofactor">
    <cofactor evidence="1">
        <name>[4Fe-4S] cluster</name>
        <dbReference type="ChEBI" id="CHEBI:49883"/>
    </cofactor>
</comment>
<keyword evidence="1" id="KW-0408">Iron</keyword>
<comment type="function">
    <text evidence="1">Required for O(2)-independent ubiquinone (coenzyme Q) biosynthesis. Together with UbiU, is essential for the C6-hydroxylation reaction in the oxygen-independent ubiquinone biosynthesis pathway.</text>
</comment>
<evidence type="ECO:0000256" key="1">
    <source>
        <dbReference type="HAMAP-Rule" id="MF_02233"/>
    </source>
</evidence>
<comment type="similarity">
    <text evidence="1">Belongs to the peptidase U32 family. UbiV subfamily.</text>
</comment>
<dbReference type="PANTHER" id="PTHR30217">
    <property type="entry name" value="PEPTIDASE U32 FAMILY"/>
    <property type="match status" value="1"/>
</dbReference>
<accession>A0ABX8WG08</accession>
<comment type="subunit">
    <text evidence="1">Forms a heterodimer with UbiU.</text>
</comment>
<dbReference type="HAMAP" id="MF_02233">
    <property type="entry name" value="UbiV"/>
    <property type="match status" value="1"/>
</dbReference>
<dbReference type="NCBIfam" id="NF011991">
    <property type="entry name" value="PRK15447.1"/>
    <property type="match status" value="1"/>
</dbReference>
<sequence length="301" mass="32113">MSETADLKITIGPVPFLWSGEKWRDFYYRIAESGHVDAVTLGEVVCSKRDHFTRPFLPQVVERLTAAGKSVALASLALVTQEREAAQTRRLAREAPLAEANDLSALRELAGKPHLVGPFVNVYNGATARLLARRGATRICLGPELPAASIAAITAGAPGTEFEIIAFGRLPLAISARCAHARAKGHSKDNCQFVCGEDPDGLDVDTMDGQPFLSLNGVQTMSRHCQVLLGELPALARMGVTHLRLSPQDCDMVAVAAIYAAVRDREMSAEDGIARLGAIYPGAPFANGFLHGAAGMDWVAA</sequence>
<dbReference type="Pfam" id="PF01136">
    <property type="entry name" value="Peptidase_U32"/>
    <property type="match status" value="1"/>
</dbReference>
<feature type="binding site" evidence="1">
    <location>
        <position position="178"/>
    </location>
    <ligand>
        <name>[4Fe-4S] cluster</name>
        <dbReference type="ChEBI" id="CHEBI:49883"/>
    </ligand>
</feature>